<dbReference type="HOGENOM" id="CLU_2888254_0_0_1"/>
<protein>
    <submittedName>
        <fullName evidence="2 3">Uncharacterized protein</fullName>
    </submittedName>
</protein>
<dbReference type="Proteomes" id="UP000001555">
    <property type="component" value="Unassembled WGS sequence"/>
</dbReference>
<proteinExistence type="predicted"/>
<dbReference type="InParanoid" id="B7PTX2"/>
<organism>
    <name type="scientific">Ixodes scapularis</name>
    <name type="common">Black-legged tick</name>
    <name type="synonym">Deer tick</name>
    <dbReference type="NCBI Taxonomy" id="6945"/>
    <lineage>
        <taxon>Eukaryota</taxon>
        <taxon>Metazoa</taxon>
        <taxon>Ecdysozoa</taxon>
        <taxon>Arthropoda</taxon>
        <taxon>Chelicerata</taxon>
        <taxon>Arachnida</taxon>
        <taxon>Acari</taxon>
        <taxon>Parasitiformes</taxon>
        <taxon>Ixodida</taxon>
        <taxon>Ixodoidea</taxon>
        <taxon>Ixodidae</taxon>
        <taxon>Ixodinae</taxon>
        <taxon>Ixodes</taxon>
    </lineage>
</organism>
<name>B7PTX2_IXOSC</name>
<evidence type="ECO:0000313" key="2">
    <source>
        <dbReference type="EMBL" id="EEC10044.1"/>
    </source>
</evidence>
<sequence length="63" mass="7041">MRQEVDGPSIEASTTSTSSKRATCHKHNAKSVHCNTVMVLSALGIRHIREEGIRWRTRLIGLI</sequence>
<dbReference type="AlphaFoldDB" id="B7PTX2"/>
<gene>
    <name evidence="2" type="ORF">IscW_ISCW008272</name>
</gene>
<keyword evidence="4" id="KW-1185">Reference proteome</keyword>
<dbReference type="EnsemblMetazoa" id="ISCW008272-RA">
    <property type="protein sequence ID" value="ISCW008272-PA"/>
    <property type="gene ID" value="ISCW008272"/>
</dbReference>
<dbReference type="VEuPathDB" id="VectorBase:ISCI008272"/>
<dbReference type="EMBL" id="DS789069">
    <property type="protein sequence ID" value="EEC10044.1"/>
    <property type="molecule type" value="Genomic_DNA"/>
</dbReference>
<reference evidence="2 4" key="1">
    <citation type="submission" date="2008-03" db="EMBL/GenBank/DDBJ databases">
        <title>Annotation of Ixodes scapularis.</title>
        <authorList>
            <consortium name="Ixodes scapularis Genome Project Consortium"/>
            <person name="Caler E."/>
            <person name="Hannick L.I."/>
            <person name="Bidwell S."/>
            <person name="Joardar V."/>
            <person name="Thiagarajan M."/>
            <person name="Amedeo P."/>
            <person name="Galinsky K.J."/>
            <person name="Schobel S."/>
            <person name="Inman J."/>
            <person name="Hostetler J."/>
            <person name="Miller J."/>
            <person name="Hammond M."/>
            <person name="Megy K."/>
            <person name="Lawson D."/>
            <person name="Kodira C."/>
            <person name="Sutton G."/>
            <person name="Meyer J."/>
            <person name="Hill C.A."/>
            <person name="Birren B."/>
            <person name="Nene V."/>
            <person name="Collins F."/>
            <person name="Alarcon-Chaidez F."/>
            <person name="Wikel S."/>
            <person name="Strausberg R."/>
        </authorList>
    </citation>
    <scope>NUCLEOTIDE SEQUENCE [LARGE SCALE GENOMIC DNA]</scope>
    <source>
        <strain evidence="4">Wikel</strain>
        <strain evidence="2">Wikel colony</strain>
    </source>
</reference>
<evidence type="ECO:0000256" key="1">
    <source>
        <dbReference type="SAM" id="MobiDB-lite"/>
    </source>
</evidence>
<dbReference type="EMBL" id="ABJB010594019">
    <property type="status" value="NOT_ANNOTATED_CDS"/>
    <property type="molecule type" value="Genomic_DNA"/>
</dbReference>
<dbReference type="PaxDb" id="6945-B7PTX2"/>
<evidence type="ECO:0000313" key="4">
    <source>
        <dbReference type="Proteomes" id="UP000001555"/>
    </source>
</evidence>
<reference evidence="3" key="2">
    <citation type="submission" date="2020-05" db="UniProtKB">
        <authorList>
            <consortium name="EnsemblMetazoa"/>
        </authorList>
    </citation>
    <scope>IDENTIFICATION</scope>
    <source>
        <strain evidence="3">wikel</strain>
    </source>
</reference>
<feature type="region of interest" description="Disordered" evidence="1">
    <location>
        <begin position="1"/>
        <end position="27"/>
    </location>
</feature>
<accession>B7PTX2</accession>
<evidence type="ECO:0000313" key="3">
    <source>
        <dbReference type="EnsemblMetazoa" id="ISCW008272-PA"/>
    </source>
</evidence>
<dbReference type="VEuPathDB" id="VectorBase:ISCW008272"/>